<dbReference type="Gene3D" id="3.40.1090.10">
    <property type="entry name" value="Cytosolic phospholipase A2 catalytic domain"/>
    <property type="match status" value="1"/>
</dbReference>
<gene>
    <name evidence="3" type="ORF">ISQ19_06245</name>
</gene>
<organism evidence="3 4">
    <name type="scientific">PS1 clade bacterium</name>
    <dbReference type="NCBI Taxonomy" id="2175152"/>
    <lineage>
        <taxon>Bacteria</taxon>
        <taxon>Pseudomonadati</taxon>
        <taxon>Pseudomonadota</taxon>
        <taxon>Alphaproteobacteria</taxon>
        <taxon>PS1 clade</taxon>
    </lineage>
</organism>
<dbReference type="Proteomes" id="UP000785783">
    <property type="component" value="Unassembled WGS sequence"/>
</dbReference>
<reference evidence="3" key="1">
    <citation type="submission" date="2020-10" db="EMBL/GenBank/DDBJ databases">
        <title>Microbiome of the Black Sea water column analyzed by genome centric metagenomics.</title>
        <authorList>
            <person name="Cabello-Yeves P.J."/>
            <person name="Callieri C."/>
            <person name="Picazo A."/>
            <person name="Mehrshad M."/>
            <person name="Haro-Moreno J.M."/>
            <person name="Roda-Garcia J."/>
            <person name="Dzembekova N."/>
            <person name="Slabakova V."/>
            <person name="Slabakova N."/>
            <person name="Moncheva S."/>
            <person name="Rodriguez-Valera F."/>
        </authorList>
    </citation>
    <scope>NUCLEOTIDE SEQUENCE</scope>
    <source>
        <strain evidence="3">BS307-5m-G5</strain>
    </source>
</reference>
<dbReference type="GO" id="GO:0006629">
    <property type="term" value="P:lipid metabolic process"/>
    <property type="evidence" value="ECO:0007669"/>
    <property type="project" value="UniProtKB-KW"/>
</dbReference>
<keyword evidence="1" id="KW-0443">Lipid metabolism</keyword>
<dbReference type="SUPFAM" id="SSF52151">
    <property type="entry name" value="FabD/lysophospholipase-like"/>
    <property type="match status" value="1"/>
</dbReference>
<dbReference type="InterPro" id="IPR002641">
    <property type="entry name" value="PNPLA_dom"/>
</dbReference>
<evidence type="ECO:0000259" key="2">
    <source>
        <dbReference type="Pfam" id="PF01734"/>
    </source>
</evidence>
<dbReference type="InterPro" id="IPR016035">
    <property type="entry name" value="Acyl_Trfase/lysoPLipase"/>
</dbReference>
<dbReference type="EMBL" id="JADHOK010000097">
    <property type="protein sequence ID" value="MBL6762279.1"/>
    <property type="molecule type" value="Genomic_DNA"/>
</dbReference>
<sequence>MAELIIAAGSRALAHIRKSGLSPDNISTIFGASGAAKWLAIAGLDHKVFAQFMTQRTEKTAVDLFGTSVGAFKLAGAARKDAGATLQVMAEAYIDQSYEGEFDFSAIDTQTDIVLRKSMGFGHDGDISKGFGEVLANQAYHLHIGTVRCHGGLNAKLGRQGLALARAALLSTVTERHLIGLAERAVFSDPRSDIEFSARDGFPVRHAMLTPENFAAALRASGAIPMYMAPVRLAEDPGHIYHDGGMLDYHPVPHSFWPRSNNATGFILYPHFYDHFKLRWFDKFYPWRRVAAWHLQDVIMLAPHPDWVKALPDGKIPSRQDFPKYRKNEAARFEKWREVVRRSHTLGKIFIDACESGRISDMVVPL</sequence>
<accession>A0A937HHI6</accession>
<name>A0A937HHI6_9PROT</name>
<feature type="domain" description="PNPLA" evidence="2">
    <location>
        <begin position="65"/>
        <end position="252"/>
    </location>
</feature>
<evidence type="ECO:0000313" key="3">
    <source>
        <dbReference type="EMBL" id="MBL6762279.1"/>
    </source>
</evidence>
<comment type="caution">
    <text evidence="3">The sequence shown here is derived from an EMBL/GenBank/DDBJ whole genome shotgun (WGS) entry which is preliminary data.</text>
</comment>
<proteinExistence type="predicted"/>
<protein>
    <recommendedName>
        <fullName evidence="2">PNPLA domain-containing protein</fullName>
    </recommendedName>
</protein>
<evidence type="ECO:0000256" key="1">
    <source>
        <dbReference type="ARBA" id="ARBA00023098"/>
    </source>
</evidence>
<evidence type="ECO:0000313" key="4">
    <source>
        <dbReference type="Proteomes" id="UP000785783"/>
    </source>
</evidence>
<dbReference type="AlphaFoldDB" id="A0A937HHI6"/>
<dbReference type="Pfam" id="PF01734">
    <property type="entry name" value="Patatin"/>
    <property type="match status" value="1"/>
</dbReference>